<feature type="region of interest" description="Disordered" evidence="1">
    <location>
        <begin position="1"/>
        <end position="41"/>
    </location>
</feature>
<protein>
    <submittedName>
        <fullName evidence="2">Uncharacterized protein</fullName>
    </submittedName>
</protein>
<dbReference type="AlphaFoldDB" id="A0A0A8YHM2"/>
<name>A0A0A8YHM2_ARUDO</name>
<accession>A0A0A8YHM2</accession>
<reference evidence="2" key="1">
    <citation type="submission" date="2014-09" db="EMBL/GenBank/DDBJ databases">
        <authorList>
            <person name="Magalhaes I.L.F."/>
            <person name="Oliveira U."/>
            <person name="Santos F.R."/>
            <person name="Vidigal T.H.D.A."/>
            <person name="Brescovit A.D."/>
            <person name="Santos A.J."/>
        </authorList>
    </citation>
    <scope>NUCLEOTIDE SEQUENCE</scope>
    <source>
        <tissue evidence="2">Shoot tissue taken approximately 20 cm above the soil surface</tissue>
    </source>
</reference>
<evidence type="ECO:0000313" key="2">
    <source>
        <dbReference type="EMBL" id="JAD24995.1"/>
    </source>
</evidence>
<organism evidence="2">
    <name type="scientific">Arundo donax</name>
    <name type="common">Giant reed</name>
    <name type="synonym">Donax arundinaceus</name>
    <dbReference type="NCBI Taxonomy" id="35708"/>
    <lineage>
        <taxon>Eukaryota</taxon>
        <taxon>Viridiplantae</taxon>
        <taxon>Streptophyta</taxon>
        <taxon>Embryophyta</taxon>
        <taxon>Tracheophyta</taxon>
        <taxon>Spermatophyta</taxon>
        <taxon>Magnoliopsida</taxon>
        <taxon>Liliopsida</taxon>
        <taxon>Poales</taxon>
        <taxon>Poaceae</taxon>
        <taxon>PACMAD clade</taxon>
        <taxon>Arundinoideae</taxon>
        <taxon>Arundineae</taxon>
        <taxon>Arundo</taxon>
    </lineage>
</organism>
<reference evidence="2" key="2">
    <citation type="journal article" date="2015" name="Data Brief">
        <title>Shoot transcriptome of the giant reed, Arundo donax.</title>
        <authorList>
            <person name="Barrero R.A."/>
            <person name="Guerrero F.D."/>
            <person name="Moolhuijzen P."/>
            <person name="Goolsby J.A."/>
            <person name="Tidwell J."/>
            <person name="Bellgard S.E."/>
            <person name="Bellgard M.I."/>
        </authorList>
    </citation>
    <scope>NUCLEOTIDE SEQUENCE</scope>
    <source>
        <tissue evidence="2">Shoot tissue taken approximately 20 cm above the soil surface</tissue>
    </source>
</reference>
<feature type="compositionally biased region" description="Polar residues" evidence="1">
    <location>
        <begin position="1"/>
        <end position="10"/>
    </location>
</feature>
<proteinExistence type="predicted"/>
<evidence type="ECO:0000256" key="1">
    <source>
        <dbReference type="SAM" id="MobiDB-lite"/>
    </source>
</evidence>
<sequence>MPRTSHGSSNPPLPSARIRRLPDDLKPPTVSARTLTIRRDR</sequence>
<dbReference type="EMBL" id="GBRH01272900">
    <property type="protein sequence ID" value="JAD24995.1"/>
    <property type="molecule type" value="Transcribed_RNA"/>
</dbReference>